<sequence length="212" mass="24022">MIKIGLVKVAQLLNFKPLLISCSPFAPNLQRDNCRPDTIRGFSLVELCELAKGSKCSHKHPPQGHHRRLDEVATLTDPKAIRACPRLKLNGHCGSHLGLIDKSEASSSPDGFRLPPRPQFLAWRSKCATRSYRSTLSSWSRPLKSCQAPICMDGMPHLSARPQLQVKIFCEVLLLWFSLAPEVRRKVHHRLSMNFLKRFRRVTLLCRLLVGD</sequence>
<gene>
    <name evidence="1" type="ORF">BKA55DRAFT_379952</name>
</gene>
<comment type="caution">
    <text evidence="1">The sequence shown here is derived from an EMBL/GenBank/DDBJ whole genome shotgun (WGS) entry which is preliminary data.</text>
</comment>
<keyword evidence="2" id="KW-1185">Reference proteome</keyword>
<dbReference type="EMBL" id="JAGMUX010000009">
    <property type="protein sequence ID" value="KAH7248562.1"/>
    <property type="molecule type" value="Genomic_DNA"/>
</dbReference>
<dbReference type="RefSeq" id="XP_046048357.1">
    <property type="nucleotide sequence ID" value="XM_046185956.1"/>
</dbReference>
<name>A0A9P9K438_FUSRE</name>
<organism evidence="1 2">
    <name type="scientific">Fusarium redolens</name>
    <dbReference type="NCBI Taxonomy" id="48865"/>
    <lineage>
        <taxon>Eukaryota</taxon>
        <taxon>Fungi</taxon>
        <taxon>Dikarya</taxon>
        <taxon>Ascomycota</taxon>
        <taxon>Pezizomycotina</taxon>
        <taxon>Sordariomycetes</taxon>
        <taxon>Hypocreomycetidae</taxon>
        <taxon>Hypocreales</taxon>
        <taxon>Nectriaceae</taxon>
        <taxon>Fusarium</taxon>
        <taxon>Fusarium redolens species complex</taxon>
    </lineage>
</organism>
<evidence type="ECO:0000313" key="2">
    <source>
        <dbReference type="Proteomes" id="UP000720189"/>
    </source>
</evidence>
<dbReference type="GeneID" id="70215910"/>
<evidence type="ECO:0000313" key="1">
    <source>
        <dbReference type="EMBL" id="KAH7248562.1"/>
    </source>
</evidence>
<protein>
    <submittedName>
        <fullName evidence="1">Uncharacterized protein</fullName>
    </submittedName>
</protein>
<reference evidence="1" key="1">
    <citation type="journal article" date="2021" name="Nat. Commun.">
        <title>Genetic determinants of endophytism in the Arabidopsis root mycobiome.</title>
        <authorList>
            <person name="Mesny F."/>
            <person name="Miyauchi S."/>
            <person name="Thiergart T."/>
            <person name="Pickel B."/>
            <person name="Atanasova L."/>
            <person name="Karlsson M."/>
            <person name="Huettel B."/>
            <person name="Barry K.W."/>
            <person name="Haridas S."/>
            <person name="Chen C."/>
            <person name="Bauer D."/>
            <person name="Andreopoulos W."/>
            <person name="Pangilinan J."/>
            <person name="LaButti K."/>
            <person name="Riley R."/>
            <person name="Lipzen A."/>
            <person name="Clum A."/>
            <person name="Drula E."/>
            <person name="Henrissat B."/>
            <person name="Kohler A."/>
            <person name="Grigoriev I.V."/>
            <person name="Martin F.M."/>
            <person name="Hacquard S."/>
        </authorList>
    </citation>
    <scope>NUCLEOTIDE SEQUENCE</scope>
    <source>
        <strain evidence="1">MPI-CAGE-AT-0023</strain>
    </source>
</reference>
<accession>A0A9P9K438</accession>
<dbReference type="Proteomes" id="UP000720189">
    <property type="component" value="Unassembled WGS sequence"/>
</dbReference>
<proteinExistence type="predicted"/>
<dbReference type="AlphaFoldDB" id="A0A9P9K438"/>